<gene>
    <name evidence="1" type="ORF">MEDL_12704</name>
</gene>
<organism evidence="1 2">
    <name type="scientific">Mytilus edulis</name>
    <name type="common">Blue mussel</name>
    <dbReference type="NCBI Taxonomy" id="6550"/>
    <lineage>
        <taxon>Eukaryota</taxon>
        <taxon>Metazoa</taxon>
        <taxon>Spiralia</taxon>
        <taxon>Lophotrochozoa</taxon>
        <taxon>Mollusca</taxon>
        <taxon>Bivalvia</taxon>
        <taxon>Autobranchia</taxon>
        <taxon>Pteriomorphia</taxon>
        <taxon>Mytilida</taxon>
        <taxon>Mytiloidea</taxon>
        <taxon>Mytilidae</taxon>
        <taxon>Mytilinae</taxon>
        <taxon>Mytilus</taxon>
    </lineage>
</organism>
<reference evidence="1" key="1">
    <citation type="submission" date="2021-03" db="EMBL/GenBank/DDBJ databases">
        <authorList>
            <person name="Bekaert M."/>
        </authorList>
    </citation>
    <scope>NUCLEOTIDE SEQUENCE</scope>
</reference>
<protein>
    <submittedName>
        <fullName evidence="1">Uncharacterized protein</fullName>
    </submittedName>
</protein>
<accession>A0A8S3QMR9</accession>
<dbReference type="AlphaFoldDB" id="A0A8S3QMR9"/>
<dbReference type="EMBL" id="CAJPWZ010000656">
    <property type="protein sequence ID" value="CAG2197895.1"/>
    <property type="molecule type" value="Genomic_DNA"/>
</dbReference>
<sequence length="171" mass="19924">MRNQLAVHVLNKDMLYLMRSYQATLPRPEILASTVKLLEHTSQLVEIFCTQNQTVSSMDNPKFEKLRNIINFFNTWEETVDKSVMLVNSKNLITRETREDINSSLMGFISLCEIMLKNGNSINPGYMNSDLVKKFVRPTKRNCIDIIISEIFWLIHHKKTGTCHCHYNSVR</sequence>
<name>A0A8S3QMR9_MYTED</name>
<keyword evidence="2" id="KW-1185">Reference proteome</keyword>
<evidence type="ECO:0000313" key="2">
    <source>
        <dbReference type="Proteomes" id="UP000683360"/>
    </source>
</evidence>
<dbReference type="OrthoDB" id="6089297at2759"/>
<evidence type="ECO:0000313" key="1">
    <source>
        <dbReference type="EMBL" id="CAG2197895.1"/>
    </source>
</evidence>
<proteinExistence type="predicted"/>
<dbReference type="Proteomes" id="UP000683360">
    <property type="component" value="Unassembled WGS sequence"/>
</dbReference>
<comment type="caution">
    <text evidence="1">The sequence shown here is derived from an EMBL/GenBank/DDBJ whole genome shotgun (WGS) entry which is preliminary data.</text>
</comment>